<reference evidence="1" key="2">
    <citation type="journal article" date="2019" name="Genome Biol. Evol.">
        <title>Day and night: Metabolic profiles and evolutionary relationships of six axenic non-marine cyanobacteria.</title>
        <authorList>
            <person name="Will S.E."/>
            <person name="Henke P."/>
            <person name="Boedeker C."/>
            <person name="Huang S."/>
            <person name="Brinkmann H."/>
            <person name="Rohde M."/>
            <person name="Jarek M."/>
            <person name="Friedl T."/>
            <person name="Seufert S."/>
            <person name="Schumacher M."/>
            <person name="Overmann J."/>
            <person name="Neumann-Schaal M."/>
            <person name="Petersen J."/>
        </authorList>
    </citation>
    <scope>NUCLEOTIDE SEQUENCE [LARGE SCALE GENOMIC DNA]</scope>
    <source>
        <strain evidence="1">PCC 7102</strain>
    </source>
</reference>
<dbReference type="AlphaFoldDB" id="A0A433VQZ0"/>
<evidence type="ECO:0000313" key="2">
    <source>
        <dbReference type="Proteomes" id="UP000271624"/>
    </source>
</evidence>
<evidence type="ECO:0000313" key="1">
    <source>
        <dbReference type="EMBL" id="RUT08442.1"/>
    </source>
</evidence>
<protein>
    <submittedName>
        <fullName evidence="1">Uncharacterized protein</fullName>
    </submittedName>
</protein>
<proteinExistence type="predicted"/>
<dbReference type="RefSeq" id="WP_127080246.1">
    <property type="nucleotide sequence ID" value="NZ_RSCL01000003.1"/>
</dbReference>
<name>A0A433VQZ0_9CYAN</name>
<gene>
    <name evidence="1" type="ORF">DSM106972_016100</name>
</gene>
<comment type="caution">
    <text evidence="1">The sequence shown here is derived from an EMBL/GenBank/DDBJ whole genome shotgun (WGS) entry which is preliminary data.</text>
</comment>
<reference evidence="1" key="1">
    <citation type="submission" date="2018-12" db="EMBL/GenBank/DDBJ databases">
        <authorList>
            <person name="Will S."/>
            <person name="Neumann-Schaal M."/>
            <person name="Henke P."/>
        </authorList>
    </citation>
    <scope>NUCLEOTIDE SEQUENCE</scope>
    <source>
        <strain evidence="1">PCC 7102</strain>
    </source>
</reference>
<sequence>MNQENDELTLSSYTIASYILGFDFACETLCTQTGIPKEKWAEWISTQIENTFKDAKQEDINKVIYGAIDAQNESESEE</sequence>
<dbReference type="Proteomes" id="UP000271624">
    <property type="component" value="Unassembled WGS sequence"/>
</dbReference>
<organism evidence="1 2">
    <name type="scientific">Dulcicalothrix desertica PCC 7102</name>
    <dbReference type="NCBI Taxonomy" id="232991"/>
    <lineage>
        <taxon>Bacteria</taxon>
        <taxon>Bacillati</taxon>
        <taxon>Cyanobacteriota</taxon>
        <taxon>Cyanophyceae</taxon>
        <taxon>Nostocales</taxon>
        <taxon>Calotrichaceae</taxon>
        <taxon>Dulcicalothrix</taxon>
    </lineage>
</organism>
<accession>A0A433VQZ0</accession>
<dbReference type="EMBL" id="RSCL01000003">
    <property type="protein sequence ID" value="RUT08442.1"/>
    <property type="molecule type" value="Genomic_DNA"/>
</dbReference>
<keyword evidence="2" id="KW-1185">Reference proteome</keyword>